<dbReference type="EMBL" id="JAPQKH010000005">
    <property type="protein sequence ID" value="KAJ5097003.1"/>
    <property type="molecule type" value="Genomic_DNA"/>
</dbReference>
<comment type="caution">
    <text evidence="3">The sequence shown here is derived from an EMBL/GenBank/DDBJ whole genome shotgun (WGS) entry which is preliminary data.</text>
</comment>
<organism evidence="3 4">
    <name type="scientific">Penicillium angulare</name>
    <dbReference type="NCBI Taxonomy" id="116970"/>
    <lineage>
        <taxon>Eukaryota</taxon>
        <taxon>Fungi</taxon>
        <taxon>Dikarya</taxon>
        <taxon>Ascomycota</taxon>
        <taxon>Pezizomycotina</taxon>
        <taxon>Eurotiomycetes</taxon>
        <taxon>Eurotiomycetidae</taxon>
        <taxon>Eurotiales</taxon>
        <taxon>Aspergillaceae</taxon>
        <taxon>Penicillium</taxon>
    </lineage>
</organism>
<dbReference type="PANTHER" id="PTHR47791">
    <property type="entry name" value="MEIOTICALLY UP-REGULATED GENE 191 PROTEIN"/>
    <property type="match status" value="1"/>
</dbReference>
<reference evidence="3" key="2">
    <citation type="journal article" date="2023" name="IMA Fungus">
        <title>Comparative genomic study of the Penicillium genus elucidates a diverse pangenome and 15 lateral gene transfer events.</title>
        <authorList>
            <person name="Petersen C."/>
            <person name="Sorensen T."/>
            <person name="Nielsen M.R."/>
            <person name="Sondergaard T.E."/>
            <person name="Sorensen J.L."/>
            <person name="Fitzpatrick D.A."/>
            <person name="Frisvad J.C."/>
            <person name="Nielsen K.L."/>
        </authorList>
    </citation>
    <scope>NUCLEOTIDE SEQUENCE</scope>
    <source>
        <strain evidence="3">IBT 30069</strain>
    </source>
</reference>
<dbReference type="PANTHER" id="PTHR47791:SF1">
    <property type="entry name" value="ENDO MANNANASE, GH76 FAMILY (EUROFUNG)"/>
    <property type="match status" value="1"/>
</dbReference>
<dbReference type="OrthoDB" id="9984024at2759"/>
<sequence length="381" mass="41479">MLFSARRLFVPTLTASLLLPGVSFAEDAKSRAGTALDALQVWYNTTSGLWDTVGWWNGANCMTTIADLAALDPSVMKTADFVFNNTFLNAPSSNPNPGPETRTNTKRDGLLPRTNYAGNSSDWLDSAYDDDGWWALAWIAAYDVTEENSYLNLAEGIFASLADTWGTRCGNGGIYWSTSSSYINAITNELFLSIAAHLANRVPSRKEFYVSWAQKEWNWFAAQGFIAANHTINDGLTDSCENNAQTVWSYNQGVVLGGLVELNKAAPNSSYLESANKIAKAAIETLADTSGVIHESCEPDNCQPDATVFKGVFIRNLQMLQSVSPRDIYKKTINDCANSIWKNDRNSENELGVVWSGPVVSTVDPSTQSSAMDALVAAIAV</sequence>
<keyword evidence="2" id="KW-0732">Signal</keyword>
<dbReference type="InterPro" id="IPR053169">
    <property type="entry name" value="MUG_Protein"/>
</dbReference>
<dbReference type="Pfam" id="PF03663">
    <property type="entry name" value="Glyco_hydro_76"/>
    <property type="match status" value="1"/>
</dbReference>
<evidence type="ECO:0000256" key="1">
    <source>
        <dbReference type="SAM" id="MobiDB-lite"/>
    </source>
</evidence>
<evidence type="ECO:0000313" key="4">
    <source>
        <dbReference type="Proteomes" id="UP001149165"/>
    </source>
</evidence>
<evidence type="ECO:0000256" key="2">
    <source>
        <dbReference type="SAM" id="SignalP"/>
    </source>
</evidence>
<dbReference type="Gene3D" id="1.50.10.20">
    <property type="match status" value="1"/>
</dbReference>
<proteinExistence type="predicted"/>
<evidence type="ECO:0000313" key="3">
    <source>
        <dbReference type="EMBL" id="KAJ5097003.1"/>
    </source>
</evidence>
<gene>
    <name evidence="3" type="ORF">N7456_007724</name>
</gene>
<dbReference type="SUPFAM" id="SSF48208">
    <property type="entry name" value="Six-hairpin glycosidases"/>
    <property type="match status" value="1"/>
</dbReference>
<name>A0A9W9K8H4_9EURO</name>
<reference evidence="3" key="1">
    <citation type="submission" date="2022-11" db="EMBL/GenBank/DDBJ databases">
        <authorList>
            <person name="Petersen C."/>
        </authorList>
    </citation>
    <scope>NUCLEOTIDE SEQUENCE</scope>
    <source>
        <strain evidence="3">IBT 30069</strain>
    </source>
</reference>
<dbReference type="Proteomes" id="UP001149165">
    <property type="component" value="Unassembled WGS sequence"/>
</dbReference>
<feature type="signal peptide" evidence="2">
    <location>
        <begin position="1"/>
        <end position="25"/>
    </location>
</feature>
<accession>A0A9W9K8H4</accession>
<dbReference type="InterPro" id="IPR005198">
    <property type="entry name" value="Glyco_hydro_76"/>
</dbReference>
<feature type="region of interest" description="Disordered" evidence="1">
    <location>
        <begin position="90"/>
        <end position="113"/>
    </location>
</feature>
<dbReference type="GO" id="GO:0005975">
    <property type="term" value="P:carbohydrate metabolic process"/>
    <property type="evidence" value="ECO:0007669"/>
    <property type="project" value="InterPro"/>
</dbReference>
<dbReference type="AlphaFoldDB" id="A0A9W9K8H4"/>
<protein>
    <submittedName>
        <fullName evidence="3">CAZyme family GH76</fullName>
    </submittedName>
</protein>
<dbReference type="InterPro" id="IPR008928">
    <property type="entry name" value="6-hairpin_glycosidase_sf"/>
</dbReference>
<keyword evidence="4" id="KW-1185">Reference proteome</keyword>
<feature type="chain" id="PRO_5040738821" evidence="2">
    <location>
        <begin position="26"/>
        <end position="381"/>
    </location>
</feature>